<accession>D9QVE3</accession>
<keyword evidence="6" id="KW-0862">Zinc</keyword>
<comment type="similarity">
    <text evidence="1">Belongs to the SIMIBI class G3E GTPase family. HypB/HupM subfamily.</text>
</comment>
<evidence type="ECO:0000259" key="8">
    <source>
        <dbReference type="Pfam" id="PF02492"/>
    </source>
</evidence>
<dbReference type="GO" id="GO:0016151">
    <property type="term" value="F:nickel cation binding"/>
    <property type="evidence" value="ECO:0007669"/>
    <property type="project" value="InterPro"/>
</dbReference>
<dbReference type="PIRSF" id="PIRSF005624">
    <property type="entry name" value="Ni-bind_GTPase"/>
    <property type="match status" value="1"/>
</dbReference>
<evidence type="ECO:0000256" key="7">
    <source>
        <dbReference type="ARBA" id="ARBA00023134"/>
    </source>
</evidence>
<dbReference type="RefSeq" id="WP_013277648.1">
    <property type="nucleotide sequence ID" value="NC_014378.1"/>
</dbReference>
<dbReference type="Pfam" id="PF02492">
    <property type="entry name" value="cobW"/>
    <property type="match status" value="1"/>
</dbReference>
<evidence type="ECO:0000313" key="10">
    <source>
        <dbReference type="Proteomes" id="UP000001661"/>
    </source>
</evidence>
<dbReference type="InterPro" id="IPR027417">
    <property type="entry name" value="P-loop_NTPase"/>
</dbReference>
<dbReference type="GO" id="GO:0005525">
    <property type="term" value="F:GTP binding"/>
    <property type="evidence" value="ECO:0007669"/>
    <property type="project" value="UniProtKB-KW"/>
</dbReference>
<feature type="domain" description="CobW/HypB/UreG nucleotide-binding" evidence="8">
    <location>
        <begin position="33"/>
        <end position="191"/>
    </location>
</feature>
<keyword evidence="4" id="KW-0547">Nucleotide-binding</keyword>
<evidence type="ECO:0000256" key="1">
    <source>
        <dbReference type="ARBA" id="ARBA00006211"/>
    </source>
</evidence>
<dbReference type="NCBIfam" id="TIGR00073">
    <property type="entry name" value="hypB"/>
    <property type="match status" value="1"/>
</dbReference>
<dbReference type="Proteomes" id="UP000001661">
    <property type="component" value="Chromosome"/>
</dbReference>
<dbReference type="eggNOG" id="COG0378">
    <property type="taxonomic scope" value="Bacteria"/>
</dbReference>
<evidence type="ECO:0000256" key="6">
    <source>
        <dbReference type="ARBA" id="ARBA00022833"/>
    </source>
</evidence>
<dbReference type="PANTHER" id="PTHR30134:SF2">
    <property type="entry name" value="HYDROGENASE MATURATION FACTOR HYPB"/>
    <property type="match status" value="1"/>
</dbReference>
<evidence type="ECO:0000256" key="3">
    <source>
        <dbReference type="ARBA" id="ARBA00022723"/>
    </source>
</evidence>
<organism evidence="9 10">
    <name type="scientific">Acetohalobium arabaticum (strain ATCC 49924 / DSM 5501 / Z-7288)</name>
    <dbReference type="NCBI Taxonomy" id="574087"/>
    <lineage>
        <taxon>Bacteria</taxon>
        <taxon>Bacillati</taxon>
        <taxon>Bacillota</taxon>
        <taxon>Clostridia</taxon>
        <taxon>Halanaerobiales</taxon>
        <taxon>Halobacteroidaceae</taxon>
        <taxon>Acetohalobium</taxon>
    </lineage>
</organism>
<protein>
    <submittedName>
        <fullName evidence="9">Hydrogenase accessory protein HypB</fullName>
    </submittedName>
</protein>
<dbReference type="Gene3D" id="3.40.50.300">
    <property type="entry name" value="P-loop containing nucleotide triphosphate hydrolases"/>
    <property type="match status" value="1"/>
</dbReference>
<dbReference type="KEGG" id="aar:Acear_0662"/>
<dbReference type="STRING" id="574087.Acear_0662"/>
<dbReference type="EMBL" id="CP002105">
    <property type="protein sequence ID" value="ADL12202.1"/>
    <property type="molecule type" value="Genomic_DNA"/>
</dbReference>
<gene>
    <name evidence="9" type="ordered locus">Acear_0662</name>
</gene>
<dbReference type="PANTHER" id="PTHR30134">
    <property type="entry name" value="HYDROGENASE PROTEIN ASSEMBLY PROTEIN, NICKEL CHAPERONE"/>
    <property type="match status" value="1"/>
</dbReference>
<evidence type="ECO:0000313" key="9">
    <source>
        <dbReference type="EMBL" id="ADL12202.1"/>
    </source>
</evidence>
<dbReference type="InterPro" id="IPR004392">
    <property type="entry name" value="Hyd_mat_HypB"/>
</dbReference>
<keyword evidence="2" id="KW-0533">Nickel</keyword>
<keyword evidence="7" id="KW-0342">GTP-binding</keyword>
<proteinExistence type="inferred from homology"/>
<dbReference type="GO" id="GO:0003924">
    <property type="term" value="F:GTPase activity"/>
    <property type="evidence" value="ECO:0007669"/>
    <property type="project" value="InterPro"/>
</dbReference>
<dbReference type="InterPro" id="IPR003495">
    <property type="entry name" value="CobW/HypB/UreG_nucleotide-bd"/>
</dbReference>
<sequence>MELIEVKEDILHKNDELAANNRKLLNNHGVFTINLVGSPGAGKTALLEELIARLKDKIQIGVIEGDLYTTKDAARIEAYDIPVIQVNTGGACHLEAAMIREALNELDLAELDLLVIENVGNLVCTASFDLSEDLKITVLSVTEGSDKPRKYPIIFRKSDLLVVNKLDLLEYTDFSLADLYVDVKALNDELESFEISCKDGSGIAKFCNYLFTQVQQVKLARSN</sequence>
<dbReference type="GO" id="GO:0051604">
    <property type="term" value="P:protein maturation"/>
    <property type="evidence" value="ECO:0007669"/>
    <property type="project" value="InterPro"/>
</dbReference>
<keyword evidence="10" id="KW-1185">Reference proteome</keyword>
<dbReference type="OrthoDB" id="9802035at2"/>
<dbReference type="SUPFAM" id="SSF52540">
    <property type="entry name" value="P-loop containing nucleoside triphosphate hydrolases"/>
    <property type="match status" value="1"/>
</dbReference>
<evidence type="ECO:0000256" key="5">
    <source>
        <dbReference type="ARBA" id="ARBA00022801"/>
    </source>
</evidence>
<dbReference type="HOGENOM" id="CLU_056148_0_0_9"/>
<dbReference type="AlphaFoldDB" id="D9QVE3"/>
<evidence type="ECO:0000256" key="4">
    <source>
        <dbReference type="ARBA" id="ARBA00022741"/>
    </source>
</evidence>
<name>D9QVE3_ACEAZ</name>
<dbReference type="GO" id="GO:0008270">
    <property type="term" value="F:zinc ion binding"/>
    <property type="evidence" value="ECO:0007669"/>
    <property type="project" value="TreeGrafter"/>
</dbReference>
<evidence type="ECO:0000256" key="2">
    <source>
        <dbReference type="ARBA" id="ARBA00022596"/>
    </source>
</evidence>
<keyword evidence="3" id="KW-0479">Metal-binding</keyword>
<keyword evidence="5" id="KW-0378">Hydrolase</keyword>
<reference evidence="9 10" key="1">
    <citation type="journal article" date="2010" name="Stand. Genomic Sci.">
        <title>Complete genome sequence of Acetohalobium arabaticum type strain (Z-7288).</title>
        <authorList>
            <person name="Sikorski J."/>
            <person name="Lapidus A."/>
            <person name="Chertkov O."/>
            <person name="Lucas S."/>
            <person name="Copeland A."/>
            <person name="Glavina Del Rio T."/>
            <person name="Nolan M."/>
            <person name="Tice H."/>
            <person name="Cheng J.F."/>
            <person name="Han C."/>
            <person name="Brambilla E."/>
            <person name="Pitluck S."/>
            <person name="Liolios K."/>
            <person name="Ivanova N."/>
            <person name="Mavromatis K."/>
            <person name="Mikhailova N."/>
            <person name="Pati A."/>
            <person name="Bruce D."/>
            <person name="Detter C."/>
            <person name="Tapia R."/>
            <person name="Goodwin L."/>
            <person name="Chen A."/>
            <person name="Palaniappan K."/>
            <person name="Land M."/>
            <person name="Hauser L."/>
            <person name="Chang Y.J."/>
            <person name="Jeffries C.D."/>
            <person name="Rohde M."/>
            <person name="Goker M."/>
            <person name="Spring S."/>
            <person name="Woyke T."/>
            <person name="Bristow J."/>
            <person name="Eisen J.A."/>
            <person name="Markowitz V."/>
            <person name="Hugenholtz P."/>
            <person name="Kyrpides N.C."/>
            <person name="Klenk H.P."/>
        </authorList>
    </citation>
    <scope>NUCLEOTIDE SEQUENCE [LARGE SCALE GENOMIC DNA]</scope>
    <source>
        <strain evidence="10">ATCC 49924 / DSM 5501 / Z-7288</strain>
    </source>
</reference>